<evidence type="ECO:0000256" key="2">
    <source>
        <dbReference type="ARBA" id="ARBA00022448"/>
    </source>
</evidence>
<proteinExistence type="predicted"/>
<dbReference type="PANTHER" id="PTHR23517">
    <property type="entry name" value="RESISTANCE PROTEIN MDTM, PUTATIVE-RELATED-RELATED"/>
    <property type="match status" value="1"/>
</dbReference>
<dbReference type="CDD" id="cd17346">
    <property type="entry name" value="MFS_DtpA_like"/>
    <property type="match status" value="1"/>
</dbReference>
<dbReference type="RefSeq" id="WP_277272280.1">
    <property type="nucleotide sequence ID" value="NZ_DYXE01000076.1"/>
</dbReference>
<feature type="transmembrane region" description="Helical" evidence="7">
    <location>
        <begin position="175"/>
        <end position="198"/>
    </location>
</feature>
<name>A0A9D3AJL4_9FIRM</name>
<comment type="subcellular location">
    <subcellularLocation>
        <location evidence="1">Cell membrane</location>
        <topology evidence="1">Multi-pass membrane protein</topology>
    </subcellularLocation>
</comment>
<feature type="transmembrane region" description="Helical" evidence="7">
    <location>
        <begin position="294"/>
        <end position="312"/>
    </location>
</feature>
<dbReference type="PANTHER" id="PTHR23517:SF15">
    <property type="entry name" value="PROTON-DEPENDENT OLIGOPEPTIDE FAMILY TRANSPORT PROTEIN"/>
    <property type="match status" value="1"/>
</dbReference>
<keyword evidence="6 7" id="KW-0472">Membrane</keyword>
<gene>
    <name evidence="8" type="ORF">K8V39_08540</name>
</gene>
<dbReference type="InterPro" id="IPR050171">
    <property type="entry name" value="MFS_Transporters"/>
</dbReference>
<feature type="transmembrane region" description="Helical" evidence="7">
    <location>
        <begin position="332"/>
        <end position="350"/>
    </location>
</feature>
<dbReference type="Proteomes" id="UP000813420">
    <property type="component" value="Unassembled WGS sequence"/>
</dbReference>
<feature type="transmembrane region" description="Helical" evidence="7">
    <location>
        <begin position="54"/>
        <end position="74"/>
    </location>
</feature>
<evidence type="ECO:0000313" key="9">
    <source>
        <dbReference type="Proteomes" id="UP000813420"/>
    </source>
</evidence>
<evidence type="ECO:0000256" key="6">
    <source>
        <dbReference type="ARBA" id="ARBA00023136"/>
    </source>
</evidence>
<comment type="caution">
    <text evidence="8">The sequence shown here is derived from an EMBL/GenBank/DDBJ whole genome shotgun (WGS) entry which is preliminary data.</text>
</comment>
<dbReference type="InterPro" id="IPR011701">
    <property type="entry name" value="MFS"/>
</dbReference>
<keyword evidence="4 7" id="KW-0812">Transmembrane</keyword>
<organism evidence="8 9">
    <name type="scientific">Merdimonas faecis</name>
    <dbReference type="NCBI Taxonomy" id="1653435"/>
    <lineage>
        <taxon>Bacteria</taxon>
        <taxon>Bacillati</taxon>
        <taxon>Bacillota</taxon>
        <taxon>Clostridia</taxon>
        <taxon>Lachnospirales</taxon>
        <taxon>Lachnospiraceae</taxon>
        <taxon>Merdimonas</taxon>
    </lineage>
</organism>
<feature type="transmembrane region" description="Helical" evidence="7">
    <location>
        <begin position="239"/>
        <end position="259"/>
    </location>
</feature>
<evidence type="ECO:0000256" key="3">
    <source>
        <dbReference type="ARBA" id="ARBA00022475"/>
    </source>
</evidence>
<keyword evidence="3" id="KW-1003">Cell membrane</keyword>
<protein>
    <submittedName>
        <fullName evidence="8">Peptide MFS transporter</fullName>
    </submittedName>
</protein>
<evidence type="ECO:0000256" key="5">
    <source>
        <dbReference type="ARBA" id="ARBA00022989"/>
    </source>
</evidence>
<dbReference type="GO" id="GO:0015833">
    <property type="term" value="P:peptide transport"/>
    <property type="evidence" value="ECO:0007669"/>
    <property type="project" value="InterPro"/>
</dbReference>
<evidence type="ECO:0000313" key="8">
    <source>
        <dbReference type="EMBL" id="HJH50297.1"/>
    </source>
</evidence>
<dbReference type="SUPFAM" id="SSF103473">
    <property type="entry name" value="MFS general substrate transporter"/>
    <property type="match status" value="1"/>
</dbReference>
<feature type="transmembrane region" description="Helical" evidence="7">
    <location>
        <begin position="391"/>
        <end position="410"/>
    </location>
</feature>
<reference evidence="8" key="2">
    <citation type="submission" date="2021-09" db="EMBL/GenBank/DDBJ databases">
        <authorList>
            <person name="Gilroy R."/>
        </authorList>
    </citation>
    <scope>NUCLEOTIDE SEQUENCE</scope>
    <source>
        <strain evidence="8">USAMLcec4-12693</strain>
    </source>
</reference>
<evidence type="ECO:0000256" key="7">
    <source>
        <dbReference type="SAM" id="Phobius"/>
    </source>
</evidence>
<accession>A0A9D3AJL4</accession>
<evidence type="ECO:0000256" key="4">
    <source>
        <dbReference type="ARBA" id="ARBA00022692"/>
    </source>
</evidence>
<evidence type="ECO:0000256" key="1">
    <source>
        <dbReference type="ARBA" id="ARBA00004651"/>
    </source>
</evidence>
<dbReference type="GO" id="GO:0005886">
    <property type="term" value="C:plasma membrane"/>
    <property type="evidence" value="ECO:0007669"/>
    <property type="project" value="UniProtKB-SubCell"/>
</dbReference>
<reference evidence="8" key="1">
    <citation type="journal article" date="2021" name="PeerJ">
        <title>Extensive microbial diversity within the chicken gut microbiome revealed by metagenomics and culture.</title>
        <authorList>
            <person name="Gilroy R."/>
            <person name="Ravi A."/>
            <person name="Getino M."/>
            <person name="Pursley I."/>
            <person name="Horton D.L."/>
            <person name="Alikhan N.F."/>
            <person name="Baker D."/>
            <person name="Gharbi K."/>
            <person name="Hall N."/>
            <person name="Watson M."/>
            <person name="Adriaenssens E.M."/>
            <person name="Foster-Nyarko E."/>
            <person name="Jarju S."/>
            <person name="Secka A."/>
            <person name="Antonio M."/>
            <person name="Oren A."/>
            <person name="Chaudhuri R.R."/>
            <person name="La Ragione R."/>
            <person name="Hildebrand F."/>
            <person name="Pallen M.J."/>
        </authorList>
    </citation>
    <scope>NUCLEOTIDE SEQUENCE</scope>
    <source>
        <strain evidence="8">USAMLcec4-12693</strain>
    </source>
</reference>
<feature type="transmembrane region" description="Helical" evidence="7">
    <location>
        <begin position="108"/>
        <end position="129"/>
    </location>
</feature>
<feature type="transmembrane region" description="Helical" evidence="7">
    <location>
        <begin position="356"/>
        <end position="379"/>
    </location>
</feature>
<dbReference type="EMBL" id="DYXE01000076">
    <property type="protein sequence ID" value="HJH50297.1"/>
    <property type="molecule type" value="Genomic_DNA"/>
</dbReference>
<keyword evidence="5 7" id="KW-1133">Transmembrane helix</keyword>
<feature type="transmembrane region" description="Helical" evidence="7">
    <location>
        <begin position="422"/>
        <end position="443"/>
    </location>
</feature>
<dbReference type="GO" id="GO:1904680">
    <property type="term" value="F:peptide transmembrane transporter activity"/>
    <property type="evidence" value="ECO:0007669"/>
    <property type="project" value="InterPro"/>
</dbReference>
<dbReference type="InterPro" id="IPR036259">
    <property type="entry name" value="MFS_trans_sf"/>
</dbReference>
<keyword evidence="2" id="KW-0813">Transport</keyword>
<feature type="transmembrane region" description="Helical" evidence="7">
    <location>
        <begin position="150"/>
        <end position="169"/>
    </location>
</feature>
<sequence>MENTKKKWPFGFYVCSLTFTFERFAYYSAKWLISVFVVAEVANGGLGLTKADGALMNSFIVAFTYITPVIGGFISDRWISPRLLVPLGEILMGLGYLCAWQAHSEAMLWAMIVLVSIGTGFFKGTVSGINGRQFPKADEDTLDSIFSIQYSFVNIGSFLGTTFVSMIALAVSYRFAFLLCAIAMFVDVLWWIFGLRFIENDAGKLPFLVDNRTEKVETLDKDTAKEDSAPLTTIEKKRVAAILLCTLFSGIFWLLWYLVYLPVYYEFGPVEQGGLGWANWNIGSFQMPTAWFDSMNGLCCIVLGPVFAGVWAKMQKRPQGDISMFKKTALGIILLGLGIVAMVVAALMSGEGERAVGIWIIVVVAVLMSVGEMIFSPLGNSFINKFAPKKLLGTLLGVWPLIIFFSGLAYGPLYNWLGNFRFVTAFGIVAAIIIGCGVILWALSGKLDELVVKDEK</sequence>
<feature type="transmembrane region" description="Helical" evidence="7">
    <location>
        <begin position="31"/>
        <end position="48"/>
    </location>
</feature>
<dbReference type="InterPro" id="IPR005279">
    <property type="entry name" value="Dipep/tripep_permease"/>
</dbReference>
<dbReference type="Pfam" id="PF07690">
    <property type="entry name" value="MFS_1"/>
    <property type="match status" value="1"/>
</dbReference>
<dbReference type="Gene3D" id="1.20.1250.20">
    <property type="entry name" value="MFS general substrate transporter like domains"/>
    <property type="match status" value="2"/>
</dbReference>
<feature type="transmembrane region" description="Helical" evidence="7">
    <location>
        <begin position="83"/>
        <end position="102"/>
    </location>
</feature>
<dbReference type="AlphaFoldDB" id="A0A9D3AJL4"/>